<keyword evidence="6 16" id="KW-0679">Respiratory chain</keyword>
<comment type="catalytic activity">
    <reaction evidence="15 16">
        <text>a ubiquinone + NADH + 5 H(+)(in) = a ubiquinol + NAD(+) + 4 H(+)(out)</text>
        <dbReference type="Rhea" id="RHEA:29091"/>
        <dbReference type="Rhea" id="RHEA-COMP:9565"/>
        <dbReference type="Rhea" id="RHEA-COMP:9566"/>
        <dbReference type="ChEBI" id="CHEBI:15378"/>
        <dbReference type="ChEBI" id="CHEBI:16389"/>
        <dbReference type="ChEBI" id="CHEBI:17976"/>
        <dbReference type="ChEBI" id="CHEBI:57540"/>
        <dbReference type="ChEBI" id="CHEBI:57945"/>
        <dbReference type="EC" id="7.1.1.2"/>
    </reaction>
</comment>
<sequence>MVFSWYITEISYFTYYVSIVPYYTCNNNYDMLNIFLPRSYYVHIYKCSFIIIFFNNYITLTCFNFKLMYLGAEVYFFNLAYMLWSSCLFLQEKYTSVLYFFELSLLPILLMIISWGYQPERVQAGIYMVMYTVLGSMPLLVSIFFLYTSYMSLNIHYLVTISPYIPYGLAFMGFIAFFVKLPVYGVHIWLPKAHVEAPLGGSMLLAGVLLKLGGYGLYIYSNIMTISMTSWGLMFLVSLALWGGSLAAWMCFNQNDIKALIAYSSVVHMSIVVLGFLTCSPWGYSSSVITMVAHGWVSSGLFLLAYITYKIVGSRSFCYTKGLLQVIPVLSMAWFIYCIWNMAVPPTINLMGELAAVPVSFMLSVQLLMVVLVLMFLSVGYNMYLYTYINHGSISTYTVSHKMVSCPNLLALVGHLMPLVFLFNMDLLCF</sequence>
<feature type="transmembrane region" description="Helical" evidence="16">
    <location>
        <begin position="363"/>
        <end position="385"/>
    </location>
</feature>
<evidence type="ECO:0000256" key="16">
    <source>
        <dbReference type="RuleBase" id="RU003297"/>
    </source>
</evidence>
<dbReference type="GO" id="GO:0008137">
    <property type="term" value="F:NADH dehydrogenase (ubiquinone) activity"/>
    <property type="evidence" value="ECO:0007669"/>
    <property type="project" value="UniProtKB-UniRule"/>
</dbReference>
<evidence type="ECO:0000256" key="15">
    <source>
        <dbReference type="ARBA" id="ARBA00049551"/>
    </source>
</evidence>
<comment type="similarity">
    <text evidence="2 16">Belongs to the complex I subunit 4 family.</text>
</comment>
<dbReference type="InterPro" id="IPR003918">
    <property type="entry name" value="NADH_UbQ_OxRdtase"/>
</dbReference>
<feature type="transmembrane region" description="Helical" evidence="16">
    <location>
        <begin position="202"/>
        <end position="220"/>
    </location>
</feature>
<evidence type="ECO:0000256" key="11">
    <source>
        <dbReference type="ARBA" id="ARBA00023027"/>
    </source>
</evidence>
<keyword evidence="12 16" id="KW-0830">Ubiquinone</keyword>
<dbReference type="PANTHER" id="PTHR43507">
    <property type="entry name" value="NADH-UBIQUINONE OXIDOREDUCTASE CHAIN 4"/>
    <property type="match status" value="1"/>
</dbReference>
<evidence type="ECO:0000256" key="8">
    <source>
        <dbReference type="ARBA" id="ARBA00022967"/>
    </source>
</evidence>
<dbReference type="GO" id="GO:0042773">
    <property type="term" value="P:ATP synthesis coupled electron transport"/>
    <property type="evidence" value="ECO:0007669"/>
    <property type="project" value="InterPro"/>
</dbReference>
<feature type="transmembrane region" description="Helical" evidence="16">
    <location>
        <begin position="289"/>
        <end position="311"/>
    </location>
</feature>
<feature type="domain" description="NADH:quinone oxidoreductase/Mrp antiporter transmembrane" evidence="17">
    <location>
        <begin position="97"/>
        <end position="377"/>
    </location>
</feature>
<evidence type="ECO:0000256" key="9">
    <source>
        <dbReference type="ARBA" id="ARBA00022982"/>
    </source>
</evidence>
<feature type="transmembrane region" description="Helical" evidence="16">
    <location>
        <begin position="167"/>
        <end position="190"/>
    </location>
</feature>
<comment type="function">
    <text evidence="16">Core subunit of the mitochondrial membrane respiratory chain NADH dehydrogenase (Complex I) which catalyzes electron transfer from NADH through the respiratory chain, using ubiquinone as an electron acceptor. Essential for the catalytic activity and assembly of complex I.</text>
</comment>
<feature type="transmembrane region" description="Helical" evidence="16">
    <location>
        <begin position="70"/>
        <end position="91"/>
    </location>
</feature>
<dbReference type="AlphaFoldDB" id="S4SA87"/>
<feature type="transmembrane region" description="Helical" evidence="16">
    <location>
        <begin position="406"/>
        <end position="425"/>
    </location>
</feature>
<feature type="transmembrane region" description="Helical" evidence="16">
    <location>
        <begin position="259"/>
        <end position="283"/>
    </location>
</feature>
<evidence type="ECO:0000256" key="10">
    <source>
        <dbReference type="ARBA" id="ARBA00022989"/>
    </source>
</evidence>
<feature type="transmembrane region" description="Helical" evidence="16">
    <location>
        <begin position="40"/>
        <end position="58"/>
    </location>
</feature>
<dbReference type="InterPro" id="IPR001750">
    <property type="entry name" value="ND/Mrp_TM"/>
</dbReference>
<geneLocation type="mitochondrion" evidence="18"/>
<evidence type="ECO:0000256" key="5">
    <source>
        <dbReference type="ARBA" id="ARBA00022448"/>
    </source>
</evidence>
<dbReference type="GO" id="GO:0003954">
    <property type="term" value="F:NADH dehydrogenase activity"/>
    <property type="evidence" value="ECO:0007669"/>
    <property type="project" value="TreeGrafter"/>
</dbReference>
<evidence type="ECO:0000256" key="12">
    <source>
        <dbReference type="ARBA" id="ARBA00023075"/>
    </source>
</evidence>
<gene>
    <name evidence="18" type="primary">ND4</name>
</gene>
<name>S4SA87_CORAP</name>
<evidence type="ECO:0000256" key="3">
    <source>
        <dbReference type="ARBA" id="ARBA00012944"/>
    </source>
</evidence>
<evidence type="ECO:0000259" key="17">
    <source>
        <dbReference type="Pfam" id="PF00361"/>
    </source>
</evidence>
<evidence type="ECO:0000313" key="18">
    <source>
        <dbReference type="EMBL" id="AFK27974.1"/>
    </source>
</evidence>
<evidence type="ECO:0000256" key="6">
    <source>
        <dbReference type="ARBA" id="ARBA00022660"/>
    </source>
</evidence>
<dbReference type="EC" id="7.1.1.2" evidence="3 16"/>
<organism evidence="18">
    <name type="scientific">Cornu aspersum</name>
    <name type="common">Brown garden snail</name>
    <name type="synonym">Helix aspersa</name>
    <dbReference type="NCBI Taxonomy" id="6535"/>
    <lineage>
        <taxon>Eukaryota</taxon>
        <taxon>Metazoa</taxon>
        <taxon>Spiralia</taxon>
        <taxon>Lophotrochozoa</taxon>
        <taxon>Mollusca</taxon>
        <taxon>Gastropoda</taxon>
        <taxon>Heterobranchia</taxon>
        <taxon>Euthyneura</taxon>
        <taxon>Panpulmonata</taxon>
        <taxon>Eupulmonata</taxon>
        <taxon>Stylommatophora</taxon>
        <taxon>Helicina</taxon>
        <taxon>Helicoidea</taxon>
        <taxon>Helicidae</taxon>
        <taxon>Cornu</taxon>
        <taxon>Cornu</taxon>
    </lineage>
</organism>
<feature type="transmembrane region" description="Helical" evidence="16">
    <location>
        <begin position="124"/>
        <end position="147"/>
    </location>
</feature>
<accession>S4SA87</accession>
<proteinExistence type="inferred from homology"/>
<dbReference type="Pfam" id="PF00361">
    <property type="entry name" value="Proton_antipo_M"/>
    <property type="match status" value="1"/>
</dbReference>
<keyword evidence="8" id="KW-1278">Translocase</keyword>
<evidence type="ECO:0000256" key="14">
    <source>
        <dbReference type="ARBA" id="ARBA00023136"/>
    </source>
</evidence>
<dbReference type="GO" id="GO:0031966">
    <property type="term" value="C:mitochondrial membrane"/>
    <property type="evidence" value="ECO:0007669"/>
    <property type="project" value="UniProtKB-SubCell"/>
</dbReference>
<feature type="transmembrane region" description="Helical" evidence="16">
    <location>
        <begin position="323"/>
        <end position="343"/>
    </location>
</feature>
<reference evidence="18" key="1">
    <citation type="journal article" date="2013" name="PLoS ONE">
        <title>The Complete Mitochondrial Genome of the Land Snail Cornu aspersum (Helicidae: Mollusca): Intra-Specific Divergence of Protein-Coding Genes and Phylogenetic Considerations within Euthyneura.</title>
        <authorList>
            <person name="Gaitan-Espitia J.D."/>
            <person name="Nespolo R.F."/>
            <person name="Opazo J.C."/>
        </authorList>
    </citation>
    <scope>NUCLEOTIDE SEQUENCE</scope>
    <source>
        <tissue evidence="18">Hepatopancreas</tissue>
    </source>
</reference>
<feature type="transmembrane region" description="Helical" evidence="16">
    <location>
        <begin position="232"/>
        <end position="252"/>
    </location>
</feature>
<keyword evidence="5 16" id="KW-0813">Transport</keyword>
<keyword evidence="11 16" id="KW-0520">NAD</keyword>
<protein>
    <recommendedName>
        <fullName evidence="4 16">NADH-ubiquinone oxidoreductase chain 4</fullName>
        <ecNumber evidence="3 16">7.1.1.2</ecNumber>
    </recommendedName>
</protein>
<keyword evidence="14 16" id="KW-0472">Membrane</keyword>
<dbReference type="PANTHER" id="PTHR43507:SF20">
    <property type="entry name" value="NADH-UBIQUINONE OXIDOREDUCTASE CHAIN 4"/>
    <property type="match status" value="1"/>
</dbReference>
<dbReference type="GO" id="GO:0015990">
    <property type="term" value="P:electron transport coupled proton transport"/>
    <property type="evidence" value="ECO:0007669"/>
    <property type="project" value="TreeGrafter"/>
</dbReference>
<comment type="subcellular location">
    <subcellularLocation>
        <location evidence="1 16">Mitochondrion membrane</location>
        <topology evidence="1 16">Multi-pass membrane protein</topology>
    </subcellularLocation>
</comment>
<keyword evidence="7 16" id="KW-0812">Transmembrane</keyword>
<evidence type="ECO:0000256" key="1">
    <source>
        <dbReference type="ARBA" id="ARBA00004225"/>
    </source>
</evidence>
<feature type="transmembrane region" description="Helical" evidence="16">
    <location>
        <begin position="97"/>
        <end position="117"/>
    </location>
</feature>
<keyword evidence="13 16" id="KW-0496">Mitochondrion</keyword>
<evidence type="ECO:0000256" key="4">
    <source>
        <dbReference type="ARBA" id="ARBA00021006"/>
    </source>
</evidence>
<dbReference type="GO" id="GO:0048039">
    <property type="term" value="F:ubiquinone binding"/>
    <property type="evidence" value="ECO:0007669"/>
    <property type="project" value="TreeGrafter"/>
</dbReference>
<keyword evidence="9 16" id="KW-0249">Electron transport</keyword>
<evidence type="ECO:0000256" key="2">
    <source>
        <dbReference type="ARBA" id="ARBA00009025"/>
    </source>
</evidence>
<dbReference type="EMBL" id="JQ417196">
    <property type="protein sequence ID" value="AFK27974.1"/>
    <property type="molecule type" value="Genomic_DNA"/>
</dbReference>
<evidence type="ECO:0000256" key="7">
    <source>
        <dbReference type="ARBA" id="ARBA00022692"/>
    </source>
</evidence>
<keyword evidence="10 16" id="KW-1133">Transmembrane helix</keyword>
<dbReference type="PRINTS" id="PR01437">
    <property type="entry name" value="NUOXDRDTASE4"/>
</dbReference>
<evidence type="ECO:0000256" key="13">
    <source>
        <dbReference type="ARBA" id="ARBA00023128"/>
    </source>
</evidence>